<proteinExistence type="predicted"/>
<keyword evidence="2" id="KW-1185">Reference proteome</keyword>
<reference evidence="1 2" key="1">
    <citation type="submission" date="2019-02" db="EMBL/GenBank/DDBJ databases">
        <title>Deep-cultivation of Planctomycetes and their phenomic and genomic characterization uncovers novel biology.</title>
        <authorList>
            <person name="Wiegand S."/>
            <person name="Jogler M."/>
            <person name="Boedeker C."/>
            <person name="Pinto D."/>
            <person name="Vollmers J."/>
            <person name="Rivas-Marin E."/>
            <person name="Kohn T."/>
            <person name="Peeters S.H."/>
            <person name="Heuer A."/>
            <person name="Rast P."/>
            <person name="Oberbeckmann S."/>
            <person name="Bunk B."/>
            <person name="Jeske O."/>
            <person name="Meyerdierks A."/>
            <person name="Storesund J.E."/>
            <person name="Kallscheuer N."/>
            <person name="Luecker S."/>
            <person name="Lage O.M."/>
            <person name="Pohl T."/>
            <person name="Merkel B.J."/>
            <person name="Hornburger P."/>
            <person name="Mueller R.-W."/>
            <person name="Bruemmer F."/>
            <person name="Labrenz M."/>
            <person name="Spormann A.M."/>
            <person name="Op den Camp H."/>
            <person name="Overmann J."/>
            <person name="Amann R."/>
            <person name="Jetten M.S.M."/>
            <person name="Mascher T."/>
            <person name="Medema M.H."/>
            <person name="Devos D.P."/>
            <person name="Kaster A.-K."/>
            <person name="Ovreas L."/>
            <person name="Rohde M."/>
            <person name="Galperin M.Y."/>
            <person name="Jogler C."/>
        </authorList>
    </citation>
    <scope>NUCLEOTIDE SEQUENCE [LARGE SCALE GENOMIC DNA]</scope>
    <source>
        <strain evidence="1 2">TBK1r</strain>
    </source>
</reference>
<evidence type="ECO:0000313" key="2">
    <source>
        <dbReference type="Proteomes" id="UP000318081"/>
    </source>
</evidence>
<dbReference type="Proteomes" id="UP000318081">
    <property type="component" value="Chromosome"/>
</dbReference>
<dbReference type="RefSeq" id="WP_145211243.1">
    <property type="nucleotide sequence ID" value="NZ_CP036432.1"/>
</dbReference>
<gene>
    <name evidence="1" type="ORF">TBK1r_27810</name>
</gene>
<sequence>MLKTQFDRFVAEGFDELGAIIMVIDGFPQDERFEPTIELLESLGYQRRGAPDVDEGEYSVSTPGGQATEAARRVFFVKFILGKHLIQYQPCNRFLLRGKSCKPHRPESDLRFADWYPVKGSPVKERVGAIEDQLADDFPNAAMAGQFLYDHGFKRSNTYKKLDKNTYFVAARHGDGQPSGIVFRGEDETYFFDYYADTRYTMGSSGLVKDELPTERQQNVAASIATMNFPKLIE</sequence>
<protein>
    <submittedName>
        <fullName evidence="1">Uncharacterized protein</fullName>
    </submittedName>
</protein>
<evidence type="ECO:0000313" key="1">
    <source>
        <dbReference type="EMBL" id="QDV83838.1"/>
    </source>
</evidence>
<organism evidence="1 2">
    <name type="scientific">Stieleria magnilauensis</name>
    <dbReference type="NCBI Taxonomy" id="2527963"/>
    <lineage>
        <taxon>Bacteria</taxon>
        <taxon>Pseudomonadati</taxon>
        <taxon>Planctomycetota</taxon>
        <taxon>Planctomycetia</taxon>
        <taxon>Pirellulales</taxon>
        <taxon>Pirellulaceae</taxon>
        <taxon>Stieleria</taxon>
    </lineage>
</organism>
<dbReference type="EMBL" id="CP036432">
    <property type="protein sequence ID" value="QDV83838.1"/>
    <property type="molecule type" value="Genomic_DNA"/>
</dbReference>
<name>A0ABX5XP95_9BACT</name>
<accession>A0ABX5XP95</accession>